<keyword evidence="1" id="KW-1133">Transmembrane helix</keyword>
<organism evidence="2 3">
    <name type="scientific">Merismopedia glauca CCAP 1448/3</name>
    <dbReference type="NCBI Taxonomy" id="1296344"/>
    <lineage>
        <taxon>Bacteria</taxon>
        <taxon>Bacillati</taxon>
        <taxon>Cyanobacteriota</taxon>
        <taxon>Cyanophyceae</taxon>
        <taxon>Synechococcales</taxon>
        <taxon>Merismopediaceae</taxon>
        <taxon>Merismopedia</taxon>
    </lineage>
</organism>
<accession>A0A2T1C5N4</accession>
<dbReference type="AlphaFoldDB" id="A0A2T1C5N4"/>
<name>A0A2T1C5N4_9CYAN</name>
<dbReference type="EMBL" id="PVWJ01000028">
    <property type="protein sequence ID" value="PSB03592.1"/>
    <property type="molecule type" value="Genomic_DNA"/>
</dbReference>
<feature type="transmembrane region" description="Helical" evidence="1">
    <location>
        <begin position="64"/>
        <end position="86"/>
    </location>
</feature>
<gene>
    <name evidence="2" type="ORF">C7B64_07565</name>
</gene>
<dbReference type="RefSeq" id="WP_106288034.1">
    <property type="nucleotide sequence ID" value="NZ_CAWNTC010000249.1"/>
</dbReference>
<protein>
    <submittedName>
        <fullName evidence="2">Uncharacterized protein</fullName>
    </submittedName>
</protein>
<evidence type="ECO:0000313" key="3">
    <source>
        <dbReference type="Proteomes" id="UP000238762"/>
    </source>
</evidence>
<feature type="transmembrane region" description="Helical" evidence="1">
    <location>
        <begin position="31"/>
        <end position="58"/>
    </location>
</feature>
<feature type="transmembrane region" description="Helical" evidence="1">
    <location>
        <begin position="107"/>
        <end position="127"/>
    </location>
</feature>
<keyword evidence="1" id="KW-0472">Membrane</keyword>
<dbReference type="Proteomes" id="UP000238762">
    <property type="component" value="Unassembled WGS sequence"/>
</dbReference>
<comment type="caution">
    <text evidence="2">The sequence shown here is derived from an EMBL/GenBank/DDBJ whole genome shotgun (WGS) entry which is preliminary data.</text>
</comment>
<sequence length="578" mass="65694">MKAFISRVLFEFNGFNPEVIERLRGEDQFKLVALSIWALAGTLLCALSIGYIVSYAAVSVLSGVISFFIAFFVLVSLNVLLVTTSGMESNLKPLERKKWQPSKFRPLSYFMVGLLFSQPILLAWLSLTDQLESNVSIRHLDTQIESISNQYKNYSAQKNLRLIQLETYRNLADKNAPNVTAKYVKKAILIDDGDSKDTLEQLKNKLVGLGFDVTSLSKVYGVDLDAKIKSYYDNISAGDISLFVYRGPSKVTSDHSLELTPPNAGMFSHSVDTDSLISIVANKKPLASYFLFSLSASSDSAKISKTINWENQESSYVMSLSNDERGELVESFLKNLNESVELNNTFRTTASEFASDEENPRLYQSLQLQFPILLTWGQGQFYKEMSRVDMDGMLPAGDYCKTYSGFEQSTFAKCLEAEEGIVKSELQFIDEMLAKNVQSIEEVKTKKLQNPSILFNYTGWFVKHVFLAIILSLFVILFVGGPYIYRDYINTGVILRYELKSIQFSRVSLHKQFRIFRTVIRNIRNRFIKEGEPFDETAIQHPLYKSNVKERKKKPNSTGDDLYRSLREAIKNNKRSSL</sequence>
<evidence type="ECO:0000256" key="1">
    <source>
        <dbReference type="SAM" id="Phobius"/>
    </source>
</evidence>
<reference evidence="2 3" key="2">
    <citation type="submission" date="2018-03" db="EMBL/GenBank/DDBJ databases">
        <title>The ancient ancestry and fast evolution of plastids.</title>
        <authorList>
            <person name="Moore K.R."/>
            <person name="Magnabosco C."/>
            <person name="Momper L."/>
            <person name="Gold D.A."/>
            <person name="Bosak T."/>
            <person name="Fournier G.P."/>
        </authorList>
    </citation>
    <scope>NUCLEOTIDE SEQUENCE [LARGE SCALE GENOMIC DNA]</scope>
    <source>
        <strain evidence="2 3">CCAP 1448/3</strain>
    </source>
</reference>
<keyword evidence="1" id="KW-0812">Transmembrane</keyword>
<proteinExistence type="predicted"/>
<feature type="transmembrane region" description="Helical" evidence="1">
    <location>
        <begin position="465"/>
        <end position="485"/>
    </location>
</feature>
<reference evidence="2 3" key="1">
    <citation type="submission" date="2018-02" db="EMBL/GenBank/DDBJ databases">
        <authorList>
            <person name="Cohen D.B."/>
            <person name="Kent A.D."/>
        </authorList>
    </citation>
    <scope>NUCLEOTIDE SEQUENCE [LARGE SCALE GENOMIC DNA]</scope>
    <source>
        <strain evidence="2 3">CCAP 1448/3</strain>
    </source>
</reference>
<keyword evidence="3" id="KW-1185">Reference proteome</keyword>
<evidence type="ECO:0000313" key="2">
    <source>
        <dbReference type="EMBL" id="PSB03592.1"/>
    </source>
</evidence>